<protein>
    <recommendedName>
        <fullName evidence="1">NTP pyrophosphohydrolase MazG-like domain-containing protein</fullName>
    </recommendedName>
</protein>
<sequence length="119" mass="14086">MNNKQEQIKKFCQERNWDQFHNPKDILLGIVEEVGELRNLIKWEQDPQIIRKVFLENKDEVEDGIGDMFWFLSLLANSYDINIDEAAQLVIDENTKRFPLNHTKDKHTNIHLGGYDGHH</sequence>
<dbReference type="GO" id="GO:0047429">
    <property type="term" value="F:nucleoside triphosphate diphosphatase activity"/>
    <property type="evidence" value="ECO:0007669"/>
    <property type="project" value="InterPro"/>
</dbReference>
<dbReference type="InterPro" id="IPR004518">
    <property type="entry name" value="MazG-like_dom"/>
</dbReference>
<name>A0A2G9YXQ8_9BACT</name>
<gene>
    <name evidence="2" type="ORF">COX36_04475</name>
</gene>
<reference evidence="2 3" key="1">
    <citation type="submission" date="2017-09" db="EMBL/GenBank/DDBJ databases">
        <title>Depth-based differentiation of microbial function through sediment-hosted aquifers and enrichment of novel symbionts in the deep terrestrial subsurface.</title>
        <authorList>
            <person name="Probst A.J."/>
            <person name="Ladd B."/>
            <person name="Jarett J.K."/>
            <person name="Geller-Mcgrath D.E."/>
            <person name="Sieber C.M."/>
            <person name="Emerson J.B."/>
            <person name="Anantharaman K."/>
            <person name="Thomas B.C."/>
            <person name="Malmstrom R."/>
            <person name="Stieglmeier M."/>
            <person name="Klingl A."/>
            <person name="Woyke T."/>
            <person name="Ryan C.M."/>
            <person name="Banfield J.F."/>
        </authorList>
    </citation>
    <scope>NUCLEOTIDE SEQUENCE [LARGE SCALE GENOMIC DNA]</scope>
    <source>
        <strain evidence="2">CG23_combo_of_CG06-09_8_20_14_all_38_19</strain>
    </source>
</reference>
<dbReference type="Proteomes" id="UP000230273">
    <property type="component" value="Unassembled WGS sequence"/>
</dbReference>
<proteinExistence type="predicted"/>
<dbReference type="PANTHER" id="PTHR46523">
    <property type="entry name" value="DCTP PYROPHOSPHATASE 1"/>
    <property type="match status" value="1"/>
</dbReference>
<dbReference type="AlphaFoldDB" id="A0A2G9YXQ8"/>
<dbReference type="PANTHER" id="PTHR46523:SF1">
    <property type="entry name" value="DCTP PYROPHOSPHATASE 1"/>
    <property type="match status" value="1"/>
</dbReference>
<dbReference type="GO" id="GO:0009143">
    <property type="term" value="P:nucleoside triphosphate catabolic process"/>
    <property type="evidence" value="ECO:0007669"/>
    <property type="project" value="InterPro"/>
</dbReference>
<dbReference type="SUPFAM" id="SSF101386">
    <property type="entry name" value="all-alpha NTP pyrophosphatases"/>
    <property type="match status" value="1"/>
</dbReference>
<evidence type="ECO:0000313" key="3">
    <source>
        <dbReference type="Proteomes" id="UP000230273"/>
    </source>
</evidence>
<accession>A0A2G9YXQ8</accession>
<organism evidence="2 3">
    <name type="scientific">Candidatus Nealsonbacteria bacterium CG23_combo_of_CG06-09_8_20_14_all_38_19</name>
    <dbReference type="NCBI Taxonomy" id="1974721"/>
    <lineage>
        <taxon>Bacteria</taxon>
        <taxon>Candidatus Nealsoniibacteriota</taxon>
    </lineage>
</organism>
<dbReference type="InterPro" id="IPR025984">
    <property type="entry name" value="DCTPP"/>
</dbReference>
<dbReference type="Pfam" id="PF03819">
    <property type="entry name" value="MazG"/>
    <property type="match status" value="1"/>
</dbReference>
<dbReference type="Gene3D" id="1.10.287.1080">
    <property type="entry name" value="MazG-like"/>
    <property type="match status" value="1"/>
</dbReference>
<evidence type="ECO:0000259" key="1">
    <source>
        <dbReference type="Pfam" id="PF03819"/>
    </source>
</evidence>
<dbReference type="EMBL" id="PCRP01000070">
    <property type="protein sequence ID" value="PIP23241.1"/>
    <property type="molecule type" value="Genomic_DNA"/>
</dbReference>
<comment type="caution">
    <text evidence="2">The sequence shown here is derived from an EMBL/GenBank/DDBJ whole genome shotgun (WGS) entry which is preliminary data.</text>
</comment>
<dbReference type="PIRSF" id="PIRSF029826">
    <property type="entry name" value="UCP029826_pph"/>
    <property type="match status" value="1"/>
</dbReference>
<dbReference type="InterPro" id="IPR052555">
    <property type="entry name" value="dCTP_Pyrophosphatase"/>
</dbReference>
<feature type="domain" description="NTP pyrophosphohydrolase MazG-like" evidence="1">
    <location>
        <begin position="23"/>
        <end position="99"/>
    </location>
</feature>
<evidence type="ECO:0000313" key="2">
    <source>
        <dbReference type="EMBL" id="PIP23241.1"/>
    </source>
</evidence>